<evidence type="ECO:0000313" key="2">
    <source>
        <dbReference type="Proteomes" id="UP001374535"/>
    </source>
</evidence>
<proteinExistence type="predicted"/>
<reference evidence="1 2" key="1">
    <citation type="journal article" date="2023" name="Life. Sci Alliance">
        <title>Evolutionary insights into 3D genome organization and epigenetic landscape of Vigna mungo.</title>
        <authorList>
            <person name="Junaid A."/>
            <person name="Singh B."/>
            <person name="Bhatia S."/>
        </authorList>
    </citation>
    <scope>NUCLEOTIDE SEQUENCE [LARGE SCALE GENOMIC DNA]</scope>
    <source>
        <strain evidence="1">Urdbean</strain>
    </source>
</reference>
<dbReference type="EMBL" id="CP144699">
    <property type="protein sequence ID" value="WVZ19514.1"/>
    <property type="molecule type" value="Genomic_DNA"/>
</dbReference>
<accession>A0AAQ3P0K7</accession>
<dbReference type="AlphaFoldDB" id="A0AAQ3P0K7"/>
<gene>
    <name evidence="1" type="ORF">V8G54_006836</name>
</gene>
<sequence length="135" mass="14587">MLVGVAVLVLTSTGFLERGRPLCIWRSQYLWFGATSLEHLHFLPSVLLHLPGSGSVPLANLRLKPPSMQAEREEVVSEVGMRRSCGTGTEAIMYLYIMACLSSSLHCALVKGNPNEAAIPPAEGLKVEEVVVGEV</sequence>
<name>A0AAQ3P0K7_VIGMU</name>
<protein>
    <submittedName>
        <fullName evidence="1">Uncharacterized protein</fullName>
    </submittedName>
</protein>
<organism evidence="1 2">
    <name type="scientific">Vigna mungo</name>
    <name type="common">Black gram</name>
    <name type="synonym">Phaseolus mungo</name>
    <dbReference type="NCBI Taxonomy" id="3915"/>
    <lineage>
        <taxon>Eukaryota</taxon>
        <taxon>Viridiplantae</taxon>
        <taxon>Streptophyta</taxon>
        <taxon>Embryophyta</taxon>
        <taxon>Tracheophyta</taxon>
        <taxon>Spermatophyta</taxon>
        <taxon>Magnoliopsida</taxon>
        <taxon>eudicotyledons</taxon>
        <taxon>Gunneridae</taxon>
        <taxon>Pentapetalae</taxon>
        <taxon>rosids</taxon>
        <taxon>fabids</taxon>
        <taxon>Fabales</taxon>
        <taxon>Fabaceae</taxon>
        <taxon>Papilionoideae</taxon>
        <taxon>50 kb inversion clade</taxon>
        <taxon>NPAAA clade</taxon>
        <taxon>indigoferoid/millettioid clade</taxon>
        <taxon>Phaseoleae</taxon>
        <taxon>Vigna</taxon>
    </lineage>
</organism>
<keyword evidence="2" id="KW-1185">Reference proteome</keyword>
<dbReference type="Proteomes" id="UP001374535">
    <property type="component" value="Chromosome 2"/>
</dbReference>
<evidence type="ECO:0000313" key="1">
    <source>
        <dbReference type="EMBL" id="WVZ19514.1"/>
    </source>
</evidence>